<sequence>MRATVRVATAVLLSIGTCAARAASDPWTDLATAALPPTAPQPADYRIVALDIAALRDAFGDAPGGTALLSLPLPDGGVSTFALSDSGTMPTALRQKFPQIESLAGRDAQGRRARVDLSELGLHVRVFALEGGFVVAPLGDANSRRYIVYRRDRLPPRTQPFRCGFDASFDRRPAQLRAAPASPATITGATRRNYRVAVAATAPYVAAVGNGSVSGGLAAVVATLNRVNEVYESEFAIHLTLVANNDLVIYANAANDPYLNSLNDVGQNTANLDAVIGTANYDVGHVLTTADGGIAYAASTCQSATKGGGSTGQANPQGDPFDIDYVAHELGHQFGAVHSFNGCEGEGTDESGYEPGSGSTIMGYAGLCGADDLQPHSDPYFHAKSLQDINRWTLIFGGTCAQNSPNPNAVPAIAAASLPTGRTIPARTAFALTASATDPDGDALTYAWEQFDLGAVTTLADGDIGNGPILRSVAPTSSPTRLFPRLSTILGGPAAPGEILPTTTRPLNFRLTVRDSRADDGRSTSADVALNVTSAAGPFVLTLPNGALAWGRGETRLVRWNVANTDIAPVGCAAVDIALSTDGGATFAQPLATAAPNSGLASIVVPAVTDTNAARVRISCATNVFFDVSDANFTIGATGTPDPAIDAIFADGFDPP</sequence>
<feature type="signal peptide" evidence="1">
    <location>
        <begin position="1"/>
        <end position="22"/>
    </location>
</feature>
<name>A0A9X4BKP2_9GAMM</name>
<dbReference type="GO" id="GO:0004222">
    <property type="term" value="F:metalloendopeptidase activity"/>
    <property type="evidence" value="ECO:0007669"/>
    <property type="project" value="InterPro"/>
</dbReference>
<comment type="caution">
    <text evidence="3">The sequence shown here is derived from an EMBL/GenBank/DDBJ whole genome shotgun (WGS) entry which is preliminary data.</text>
</comment>
<accession>A0A9X4BKP2</accession>
<proteinExistence type="predicted"/>
<feature type="domain" description="Peptidase M12B" evidence="2">
    <location>
        <begin position="293"/>
        <end position="405"/>
    </location>
</feature>
<dbReference type="InterPro" id="IPR024079">
    <property type="entry name" value="MetalloPept_cat_dom_sf"/>
</dbReference>
<evidence type="ECO:0000313" key="4">
    <source>
        <dbReference type="Proteomes" id="UP001139971"/>
    </source>
</evidence>
<reference evidence="3" key="1">
    <citation type="submission" date="2023-02" db="EMBL/GenBank/DDBJ databases">
        <title>Tahibacter soli sp. nov. isolated from soil.</title>
        <authorList>
            <person name="Baek J.H."/>
            <person name="Lee J.K."/>
            <person name="Choi D.G."/>
            <person name="Jeon C.O."/>
        </authorList>
    </citation>
    <scope>NUCLEOTIDE SEQUENCE</scope>
    <source>
        <strain evidence="3">BL</strain>
    </source>
</reference>
<dbReference type="PROSITE" id="PS50215">
    <property type="entry name" value="ADAM_MEPRO"/>
    <property type="match status" value="1"/>
</dbReference>
<feature type="chain" id="PRO_5040896690" evidence="1">
    <location>
        <begin position="23"/>
        <end position="656"/>
    </location>
</feature>
<keyword evidence="1" id="KW-0732">Signal</keyword>
<dbReference type="Pfam" id="PF13583">
    <property type="entry name" value="Reprolysin_4"/>
    <property type="match status" value="1"/>
</dbReference>
<dbReference type="Proteomes" id="UP001139971">
    <property type="component" value="Unassembled WGS sequence"/>
</dbReference>
<dbReference type="GO" id="GO:0006508">
    <property type="term" value="P:proteolysis"/>
    <property type="evidence" value="ECO:0007669"/>
    <property type="project" value="InterPro"/>
</dbReference>
<dbReference type="RefSeq" id="WP_263545616.1">
    <property type="nucleotide sequence ID" value="NZ_JAOVZO020000017.1"/>
</dbReference>
<dbReference type="AlphaFoldDB" id="A0A9X4BKP2"/>
<keyword evidence="4" id="KW-1185">Reference proteome</keyword>
<protein>
    <submittedName>
        <fullName evidence="3">M12 family metallo-peptidase</fullName>
    </submittedName>
</protein>
<organism evidence="3 4">
    <name type="scientific">Tahibacter soli</name>
    <dbReference type="NCBI Taxonomy" id="2983605"/>
    <lineage>
        <taxon>Bacteria</taxon>
        <taxon>Pseudomonadati</taxon>
        <taxon>Pseudomonadota</taxon>
        <taxon>Gammaproteobacteria</taxon>
        <taxon>Lysobacterales</taxon>
        <taxon>Rhodanobacteraceae</taxon>
        <taxon>Tahibacter</taxon>
    </lineage>
</organism>
<evidence type="ECO:0000313" key="3">
    <source>
        <dbReference type="EMBL" id="MDC8013409.1"/>
    </source>
</evidence>
<dbReference type="SUPFAM" id="SSF55486">
    <property type="entry name" value="Metalloproteases ('zincins'), catalytic domain"/>
    <property type="match status" value="1"/>
</dbReference>
<evidence type="ECO:0000256" key="1">
    <source>
        <dbReference type="SAM" id="SignalP"/>
    </source>
</evidence>
<dbReference type="InterPro" id="IPR013783">
    <property type="entry name" value="Ig-like_fold"/>
</dbReference>
<evidence type="ECO:0000259" key="2">
    <source>
        <dbReference type="PROSITE" id="PS50215"/>
    </source>
</evidence>
<gene>
    <name evidence="3" type="ORF">OD750_012765</name>
</gene>
<dbReference type="Gene3D" id="3.40.390.10">
    <property type="entry name" value="Collagenase (Catalytic Domain)"/>
    <property type="match status" value="1"/>
</dbReference>
<dbReference type="Gene3D" id="2.60.40.10">
    <property type="entry name" value="Immunoglobulins"/>
    <property type="match status" value="1"/>
</dbReference>
<dbReference type="EMBL" id="JAOVZO020000017">
    <property type="protein sequence ID" value="MDC8013409.1"/>
    <property type="molecule type" value="Genomic_DNA"/>
</dbReference>
<dbReference type="InterPro" id="IPR001590">
    <property type="entry name" value="Peptidase_M12B"/>
</dbReference>